<comment type="subcellular location">
    <subcellularLocation>
        <location evidence="1 6">Bacterial flagellum basal body</location>
    </subcellularLocation>
</comment>
<evidence type="ECO:0000256" key="4">
    <source>
        <dbReference type="ARBA" id="ARBA00023143"/>
    </source>
</evidence>
<keyword evidence="9" id="KW-0966">Cell projection</keyword>
<evidence type="ECO:0000256" key="3">
    <source>
        <dbReference type="ARBA" id="ARBA00017941"/>
    </source>
</evidence>
<accession>A0ABU4VP46</accession>
<dbReference type="InterPro" id="IPR010930">
    <property type="entry name" value="Flg_bb/hook_C_dom"/>
</dbReference>
<keyword evidence="9" id="KW-0969">Cilium</keyword>
<comment type="similarity">
    <text evidence="2">Belongs to the flagella basal body rod proteins family.</text>
</comment>
<dbReference type="EMBL" id="JAXAVX010000011">
    <property type="protein sequence ID" value="MDX8153210.1"/>
    <property type="molecule type" value="Genomic_DNA"/>
</dbReference>
<evidence type="ECO:0000256" key="1">
    <source>
        <dbReference type="ARBA" id="ARBA00004117"/>
    </source>
</evidence>
<evidence type="ECO:0000256" key="2">
    <source>
        <dbReference type="ARBA" id="ARBA00009677"/>
    </source>
</evidence>
<evidence type="ECO:0000256" key="6">
    <source>
        <dbReference type="RuleBase" id="RU362062"/>
    </source>
</evidence>
<keyword evidence="4 6" id="KW-0975">Bacterial flagellum</keyword>
<evidence type="ECO:0000256" key="5">
    <source>
        <dbReference type="ARBA" id="ARBA00025933"/>
    </source>
</evidence>
<organism evidence="9 10">
    <name type="scientific">Patulibacter brassicae</name>
    <dbReference type="NCBI Taxonomy" id="1705717"/>
    <lineage>
        <taxon>Bacteria</taxon>
        <taxon>Bacillati</taxon>
        <taxon>Actinomycetota</taxon>
        <taxon>Thermoleophilia</taxon>
        <taxon>Solirubrobacterales</taxon>
        <taxon>Patulibacteraceae</taxon>
        <taxon>Patulibacter</taxon>
    </lineage>
</organism>
<dbReference type="InterPro" id="IPR006299">
    <property type="entry name" value="FlgC"/>
</dbReference>
<protein>
    <recommendedName>
        <fullName evidence="3 6">Flagellar basal-body rod protein FlgC</fullName>
    </recommendedName>
</protein>
<dbReference type="Pfam" id="PF00460">
    <property type="entry name" value="Flg_bb_rod"/>
    <property type="match status" value="1"/>
</dbReference>
<evidence type="ECO:0000259" key="8">
    <source>
        <dbReference type="Pfam" id="PF06429"/>
    </source>
</evidence>
<sequence length="153" mass="15840">MSLFGAIDVSASALTANRLQMDVTAENLANAQTTRTAEGGPYRRKTVVLEEASGGTAFRGALDGAMRTAAAPGGAGAAGGVEVAGVVEHPAPPRLVYDPGHPDANADGYVEMPAVDTVTEMVDLISSSRAYEANVTAMQATKQMFTRTLDLLR</sequence>
<dbReference type="NCBIfam" id="TIGR01395">
    <property type="entry name" value="FlgC"/>
    <property type="match status" value="1"/>
</dbReference>
<gene>
    <name evidence="9" type="primary">flgC</name>
    <name evidence="9" type="ORF">SK069_16550</name>
</gene>
<evidence type="ECO:0000313" key="10">
    <source>
        <dbReference type="Proteomes" id="UP001277761"/>
    </source>
</evidence>
<dbReference type="Pfam" id="PF06429">
    <property type="entry name" value="Flg_bbr_C"/>
    <property type="match status" value="1"/>
</dbReference>
<evidence type="ECO:0000313" key="9">
    <source>
        <dbReference type="EMBL" id="MDX8153210.1"/>
    </source>
</evidence>
<keyword evidence="10" id="KW-1185">Reference proteome</keyword>
<keyword evidence="9" id="KW-0282">Flagellum</keyword>
<feature type="domain" description="Flagellar basal-body/hook protein C-terminal" evidence="8">
    <location>
        <begin position="107"/>
        <end position="151"/>
    </location>
</feature>
<dbReference type="RefSeq" id="WP_319955359.1">
    <property type="nucleotide sequence ID" value="NZ_JAXAVX010000011.1"/>
</dbReference>
<dbReference type="InterPro" id="IPR001444">
    <property type="entry name" value="Flag_bb_rod_N"/>
</dbReference>
<name>A0ABU4VP46_9ACTN</name>
<comment type="caution">
    <text evidence="9">The sequence shown here is derived from an EMBL/GenBank/DDBJ whole genome shotgun (WGS) entry which is preliminary data.</text>
</comment>
<dbReference type="PANTHER" id="PTHR30435">
    <property type="entry name" value="FLAGELLAR PROTEIN"/>
    <property type="match status" value="1"/>
</dbReference>
<dbReference type="PANTHER" id="PTHR30435:SF2">
    <property type="entry name" value="FLAGELLAR BASAL-BODY ROD PROTEIN FLGC"/>
    <property type="match status" value="1"/>
</dbReference>
<proteinExistence type="inferred from homology"/>
<feature type="domain" description="Flagellar basal body rod protein N-terminal" evidence="7">
    <location>
        <begin position="7"/>
        <end position="34"/>
    </location>
</feature>
<evidence type="ECO:0000259" key="7">
    <source>
        <dbReference type="Pfam" id="PF00460"/>
    </source>
</evidence>
<comment type="subunit">
    <text evidence="5 6">The basal body constitutes a major portion of the flagellar organelle and consists of four rings (L,P,S, and M) mounted on a central rod. The rod consists of about 26 subunits of FlgG in the distal portion, and FlgB, FlgC and FlgF are thought to build up the proximal portion of the rod with about 6 subunits each.</text>
</comment>
<dbReference type="Proteomes" id="UP001277761">
    <property type="component" value="Unassembled WGS sequence"/>
</dbReference>
<reference evidence="9 10" key="1">
    <citation type="submission" date="2023-11" db="EMBL/GenBank/DDBJ databases">
        <authorList>
            <person name="Xu M."/>
            <person name="Jiang T."/>
        </authorList>
    </citation>
    <scope>NUCLEOTIDE SEQUENCE [LARGE SCALE GENOMIC DNA]</scope>
    <source>
        <strain evidence="9 10">SD</strain>
    </source>
</reference>